<dbReference type="PROSITE" id="PS50889">
    <property type="entry name" value="S4"/>
    <property type="match status" value="1"/>
</dbReference>
<dbReference type="PANTHER" id="PTHR11831">
    <property type="entry name" value="30S 40S RIBOSOMAL PROTEIN"/>
    <property type="match status" value="1"/>
</dbReference>
<dbReference type="SMART" id="SM00363">
    <property type="entry name" value="S4"/>
    <property type="match status" value="1"/>
</dbReference>
<dbReference type="Proteomes" id="UP000029448">
    <property type="component" value="Unassembled WGS sequence"/>
</dbReference>
<dbReference type="Gene3D" id="3.10.290.10">
    <property type="entry name" value="RNA-binding S4 domain"/>
    <property type="match status" value="1"/>
</dbReference>
<keyword evidence="2 7" id="KW-0699">rRNA-binding</keyword>
<dbReference type="HAMAP" id="MF_01306_B">
    <property type="entry name" value="Ribosomal_uS4_B"/>
    <property type="match status" value="1"/>
</dbReference>
<sequence length="265" mass="30412">MAAPIAGNVDRTADRWTMLPSGGDTDCARSDPWGTETTGAMAGRVAQAGLFCSSGREERRMSKRLESKYKINRRLGVNLWGRAKSPVNRREYGPGQHGQRRKGKPSDYSVQLMAKQKLKGYYGNISEKQFRRYYQEAVRRKGDTSENLINLLERRLDAVIYRMKFAITPFAVRQFINHGHVLVNGRKMNIPSYLVKDGDVIEIREKSKQLAIVLDATQTNERDVPEYMEVDHRQMKGTFIRGPKFSDVPYPVQMEPNLVVEYYSR</sequence>
<dbReference type="InterPro" id="IPR036986">
    <property type="entry name" value="S4_RNA-bd_sf"/>
</dbReference>
<dbReference type="EMBL" id="JOKM01000112">
    <property type="protein sequence ID" value="KGB20826.1"/>
    <property type="molecule type" value="Genomic_DNA"/>
</dbReference>
<comment type="similarity">
    <text evidence="1 7">Belongs to the universal ribosomal protein uS4 family.</text>
</comment>
<dbReference type="InterPro" id="IPR022801">
    <property type="entry name" value="Ribosomal_uS4"/>
</dbReference>
<evidence type="ECO:0000256" key="8">
    <source>
        <dbReference type="SAM" id="MobiDB-lite"/>
    </source>
</evidence>
<evidence type="ECO:0000256" key="5">
    <source>
        <dbReference type="ARBA" id="ARBA00023274"/>
    </source>
</evidence>
<evidence type="ECO:0000313" key="11">
    <source>
        <dbReference type="EMBL" id="KGB20826.1"/>
    </source>
</evidence>
<dbReference type="STRING" id="104102.AtDm6_3429"/>
<evidence type="ECO:0000259" key="9">
    <source>
        <dbReference type="SMART" id="SM00363"/>
    </source>
</evidence>
<feature type="domain" description="Small ribosomal subunit protein uS4 N-terminal" evidence="10">
    <location>
        <begin position="63"/>
        <end position="153"/>
    </location>
</feature>
<feature type="domain" description="RNA-binding S4" evidence="9">
    <location>
        <begin position="154"/>
        <end position="218"/>
    </location>
</feature>
<dbReference type="NCBIfam" id="TIGR01017">
    <property type="entry name" value="rpsD_bact"/>
    <property type="match status" value="1"/>
</dbReference>
<evidence type="ECO:0000313" key="12">
    <source>
        <dbReference type="Proteomes" id="UP000029448"/>
    </source>
</evidence>
<comment type="caution">
    <text evidence="11">The sequence shown here is derived from an EMBL/GenBank/DDBJ whole genome shotgun (WGS) entry which is preliminary data.</text>
</comment>
<dbReference type="Gene3D" id="1.10.1050.10">
    <property type="entry name" value="Ribosomal Protein S4 Delta 41, Chain A, domain 1"/>
    <property type="match status" value="1"/>
</dbReference>
<comment type="subunit">
    <text evidence="7">Part of the 30S ribosomal subunit. Contacts protein S5. The interaction surface between S4 and S5 is involved in control of translational fidelity.</text>
</comment>
<proteinExistence type="inferred from homology"/>
<dbReference type="GO" id="GO:0042274">
    <property type="term" value="P:ribosomal small subunit biogenesis"/>
    <property type="evidence" value="ECO:0007669"/>
    <property type="project" value="TreeGrafter"/>
</dbReference>
<evidence type="ECO:0000256" key="1">
    <source>
        <dbReference type="ARBA" id="ARBA00007465"/>
    </source>
</evidence>
<dbReference type="Pfam" id="PF00163">
    <property type="entry name" value="Ribosomal_S4"/>
    <property type="match status" value="1"/>
</dbReference>
<dbReference type="SMART" id="SM01390">
    <property type="entry name" value="Ribosomal_S4"/>
    <property type="match status" value="1"/>
</dbReference>
<dbReference type="SUPFAM" id="SSF55174">
    <property type="entry name" value="Alpha-L RNA-binding motif"/>
    <property type="match status" value="1"/>
</dbReference>
<accession>A0A094ZDY2</accession>
<dbReference type="InterPro" id="IPR001912">
    <property type="entry name" value="Ribosomal_uS4_N"/>
</dbReference>
<keyword evidence="4 7" id="KW-0689">Ribosomal protein</keyword>
<reference evidence="11 12" key="1">
    <citation type="submission" date="2014-06" db="EMBL/GenBank/DDBJ databases">
        <title>Functional and comparative genomic analyses of the Drosophila gut microbiota identify candidate symbiosis factors.</title>
        <authorList>
            <person name="Newell P.D."/>
            <person name="Chaston J.M."/>
            <person name="Douglas A.E."/>
        </authorList>
    </citation>
    <scope>NUCLEOTIDE SEQUENCE [LARGE SCALE GENOMIC DNA]</scope>
    <source>
        <strain evidence="11 12">DmCS_006</strain>
    </source>
</reference>
<feature type="region of interest" description="Disordered" evidence="8">
    <location>
        <begin position="15"/>
        <end position="34"/>
    </location>
</feature>
<dbReference type="FunFam" id="3.10.290.10:FF:000001">
    <property type="entry name" value="30S ribosomal protein S4"/>
    <property type="match status" value="1"/>
</dbReference>
<dbReference type="PANTHER" id="PTHR11831:SF4">
    <property type="entry name" value="SMALL RIBOSOMAL SUBUNIT PROTEIN US4M"/>
    <property type="match status" value="1"/>
</dbReference>
<dbReference type="Pfam" id="PF01479">
    <property type="entry name" value="S4"/>
    <property type="match status" value="1"/>
</dbReference>
<dbReference type="GO" id="GO:0003735">
    <property type="term" value="F:structural constituent of ribosome"/>
    <property type="evidence" value="ECO:0007669"/>
    <property type="project" value="InterPro"/>
</dbReference>
<evidence type="ECO:0000256" key="2">
    <source>
        <dbReference type="ARBA" id="ARBA00022730"/>
    </source>
</evidence>
<gene>
    <name evidence="7" type="primary">rpsD</name>
    <name evidence="11" type="ORF">AtDm6_3429</name>
</gene>
<evidence type="ECO:0000256" key="3">
    <source>
        <dbReference type="ARBA" id="ARBA00022884"/>
    </source>
</evidence>
<evidence type="ECO:0000256" key="4">
    <source>
        <dbReference type="ARBA" id="ARBA00022980"/>
    </source>
</evidence>
<dbReference type="GO" id="GO:0006412">
    <property type="term" value="P:translation"/>
    <property type="evidence" value="ECO:0007669"/>
    <property type="project" value="UniProtKB-UniRule"/>
</dbReference>
<protein>
    <recommendedName>
        <fullName evidence="6 7">Small ribosomal subunit protein uS4</fullName>
    </recommendedName>
</protein>
<keyword evidence="3 7" id="KW-0694">RNA-binding</keyword>
<feature type="region of interest" description="Disordered" evidence="8">
    <location>
        <begin position="86"/>
        <end position="107"/>
    </location>
</feature>
<dbReference type="InterPro" id="IPR002942">
    <property type="entry name" value="S4_RNA-bd"/>
</dbReference>
<evidence type="ECO:0000256" key="7">
    <source>
        <dbReference type="HAMAP-Rule" id="MF_01306"/>
    </source>
</evidence>
<comment type="function">
    <text evidence="7">One of the primary rRNA binding proteins, it binds directly to 16S rRNA where it nucleates assembly of the body of the 30S subunit.</text>
</comment>
<keyword evidence="12" id="KW-1185">Reference proteome</keyword>
<dbReference type="GO" id="GO:0019843">
    <property type="term" value="F:rRNA binding"/>
    <property type="evidence" value="ECO:0007669"/>
    <property type="project" value="UniProtKB-UniRule"/>
</dbReference>
<dbReference type="GO" id="GO:0015935">
    <property type="term" value="C:small ribosomal subunit"/>
    <property type="evidence" value="ECO:0007669"/>
    <property type="project" value="InterPro"/>
</dbReference>
<dbReference type="PATRIC" id="fig|104102.7.peg.3382"/>
<comment type="function">
    <text evidence="7">With S5 and S12 plays an important role in translational accuracy.</text>
</comment>
<evidence type="ECO:0000256" key="6">
    <source>
        <dbReference type="ARBA" id="ARBA00035254"/>
    </source>
</evidence>
<dbReference type="AlphaFoldDB" id="A0A094ZDY2"/>
<dbReference type="NCBIfam" id="NF003717">
    <property type="entry name" value="PRK05327.1"/>
    <property type="match status" value="1"/>
</dbReference>
<evidence type="ECO:0000259" key="10">
    <source>
        <dbReference type="SMART" id="SM01390"/>
    </source>
</evidence>
<organism evidence="11 12">
    <name type="scientific">Acetobacter tropicalis</name>
    <dbReference type="NCBI Taxonomy" id="104102"/>
    <lineage>
        <taxon>Bacteria</taxon>
        <taxon>Pseudomonadati</taxon>
        <taxon>Pseudomonadota</taxon>
        <taxon>Alphaproteobacteria</taxon>
        <taxon>Acetobacterales</taxon>
        <taxon>Acetobacteraceae</taxon>
        <taxon>Acetobacter</taxon>
    </lineage>
</organism>
<name>A0A094ZDY2_9PROT</name>
<dbReference type="InterPro" id="IPR005709">
    <property type="entry name" value="Ribosomal_uS4_bac-type"/>
</dbReference>
<dbReference type="CDD" id="cd00165">
    <property type="entry name" value="S4"/>
    <property type="match status" value="1"/>
</dbReference>
<keyword evidence="5 7" id="KW-0687">Ribonucleoprotein</keyword>